<evidence type="ECO:0000313" key="3">
    <source>
        <dbReference type="Proteomes" id="UP000765509"/>
    </source>
</evidence>
<sequence length="376" mass="43244">MNGFNFKPKKEQDEFVKSHGVRWSILNKLDYWRPIDFCGIDIMHCLILGDIKDYCISFLKVGLAGHELELQRKKQSFLAHSNPSKYPFCLLGHPRKRKNEDDNDSYQISRPKKQNLTKANLACIRPPTSQRHKGSSEASRTKSDQTAKSNRTSSSRYSLRSQTTTSTVLNFLPFTHGSDSLVPSDLSSDDNQYLNPMGDETPRLKKDELEVLQIVINQTKVPSWVSCLPRKFGFKNFQTLKAAEWQILMTLYLPLALVPLWSSQIPHREERVKCPGNYLHKDLLLKSLISLVTLTNMLLRTSIHEEDLDKIESTTKIYRQTLCLGWSMINSKPNLHLTQHLPKVIKKLGPPRSLAVWAYKRMNHTFGDIPRNNKPC</sequence>
<name>A0A9Q3KT46_9BASI</name>
<dbReference type="OrthoDB" id="3247418at2759"/>
<dbReference type="PANTHER" id="PTHR46579:SF1">
    <property type="entry name" value="F5_8 TYPE C DOMAIN-CONTAINING PROTEIN"/>
    <property type="match status" value="1"/>
</dbReference>
<dbReference type="AlphaFoldDB" id="A0A9Q3KT46"/>
<evidence type="ECO:0000256" key="1">
    <source>
        <dbReference type="SAM" id="MobiDB-lite"/>
    </source>
</evidence>
<organism evidence="2 3">
    <name type="scientific">Austropuccinia psidii MF-1</name>
    <dbReference type="NCBI Taxonomy" id="1389203"/>
    <lineage>
        <taxon>Eukaryota</taxon>
        <taxon>Fungi</taxon>
        <taxon>Dikarya</taxon>
        <taxon>Basidiomycota</taxon>
        <taxon>Pucciniomycotina</taxon>
        <taxon>Pucciniomycetes</taxon>
        <taxon>Pucciniales</taxon>
        <taxon>Sphaerophragmiaceae</taxon>
        <taxon>Austropuccinia</taxon>
    </lineage>
</organism>
<gene>
    <name evidence="2" type="ORF">O181_124425</name>
</gene>
<accession>A0A9Q3KT46</accession>
<feature type="region of interest" description="Disordered" evidence="1">
    <location>
        <begin position="90"/>
        <end position="161"/>
    </location>
</feature>
<proteinExistence type="predicted"/>
<dbReference type="EMBL" id="AVOT02118814">
    <property type="protein sequence ID" value="MBW0584710.1"/>
    <property type="molecule type" value="Genomic_DNA"/>
</dbReference>
<dbReference type="Proteomes" id="UP000765509">
    <property type="component" value="Unassembled WGS sequence"/>
</dbReference>
<dbReference type="PANTHER" id="PTHR46579">
    <property type="entry name" value="F5/8 TYPE C DOMAIN-CONTAINING PROTEIN-RELATED"/>
    <property type="match status" value="1"/>
</dbReference>
<comment type="caution">
    <text evidence="2">The sequence shown here is derived from an EMBL/GenBank/DDBJ whole genome shotgun (WGS) entry which is preliminary data.</text>
</comment>
<keyword evidence="3" id="KW-1185">Reference proteome</keyword>
<feature type="compositionally biased region" description="Polar residues" evidence="1">
    <location>
        <begin position="146"/>
        <end position="161"/>
    </location>
</feature>
<evidence type="ECO:0000313" key="2">
    <source>
        <dbReference type="EMBL" id="MBW0584710.1"/>
    </source>
</evidence>
<reference evidence="2" key="1">
    <citation type="submission" date="2021-03" db="EMBL/GenBank/DDBJ databases">
        <title>Draft genome sequence of rust myrtle Austropuccinia psidii MF-1, a brazilian biotype.</title>
        <authorList>
            <person name="Quecine M.C."/>
            <person name="Pachon D.M.R."/>
            <person name="Bonatelli M.L."/>
            <person name="Correr F.H."/>
            <person name="Franceschini L.M."/>
            <person name="Leite T.F."/>
            <person name="Margarido G.R.A."/>
            <person name="Almeida C.A."/>
            <person name="Ferrarezi J.A."/>
            <person name="Labate C.A."/>
        </authorList>
    </citation>
    <scope>NUCLEOTIDE SEQUENCE</scope>
    <source>
        <strain evidence="2">MF-1</strain>
    </source>
</reference>
<protein>
    <submittedName>
        <fullName evidence="2">Uncharacterized protein</fullName>
    </submittedName>
</protein>